<name>A0A1J5HYL1_9BACT</name>
<feature type="domain" description="PIN" evidence="1">
    <location>
        <begin position="7"/>
        <end position="113"/>
    </location>
</feature>
<dbReference type="InterPro" id="IPR002716">
    <property type="entry name" value="PIN_dom"/>
</dbReference>
<accession>A0A1J5HYL1</accession>
<evidence type="ECO:0000313" key="3">
    <source>
        <dbReference type="Proteomes" id="UP000183758"/>
    </source>
</evidence>
<dbReference type="InterPro" id="IPR029060">
    <property type="entry name" value="PIN-like_dom_sf"/>
</dbReference>
<evidence type="ECO:0000259" key="1">
    <source>
        <dbReference type="Pfam" id="PF13470"/>
    </source>
</evidence>
<dbReference type="NCBIfam" id="TIGR00305">
    <property type="entry name" value="putative toxin-antitoxin system toxin component, PIN family"/>
    <property type="match status" value="1"/>
</dbReference>
<dbReference type="Gene3D" id="3.40.50.1010">
    <property type="entry name" value="5'-nuclease"/>
    <property type="match status" value="1"/>
</dbReference>
<comment type="caution">
    <text evidence="2">The sequence shown here is derived from an EMBL/GenBank/DDBJ whole genome shotgun (WGS) entry which is preliminary data.</text>
</comment>
<protein>
    <submittedName>
        <fullName evidence="2">Putative toxin-antitoxin system toxin component, PIN family</fullName>
    </submittedName>
</protein>
<dbReference type="InterPro" id="IPR002850">
    <property type="entry name" value="PIN_toxin-like"/>
</dbReference>
<dbReference type="AlphaFoldDB" id="A0A1J5HYL1"/>
<reference evidence="2 3" key="1">
    <citation type="journal article" date="2016" name="Environ. Microbiol.">
        <title>Genomic resolution of a cold subsurface aquifer community provides metabolic insights for novel microbes adapted to high CO concentrations.</title>
        <authorList>
            <person name="Probst A.J."/>
            <person name="Castelle C.J."/>
            <person name="Singh A."/>
            <person name="Brown C.T."/>
            <person name="Anantharaman K."/>
            <person name="Sharon I."/>
            <person name="Hug L.A."/>
            <person name="Burstein D."/>
            <person name="Emerson J.B."/>
            <person name="Thomas B.C."/>
            <person name="Banfield J.F."/>
        </authorList>
    </citation>
    <scope>NUCLEOTIDE SEQUENCE [LARGE SCALE GENOMIC DNA]</scope>
    <source>
        <strain evidence="2">CG2_30_33_16</strain>
    </source>
</reference>
<dbReference type="Pfam" id="PF13470">
    <property type="entry name" value="PIN_3"/>
    <property type="match status" value="1"/>
</dbReference>
<dbReference type="EMBL" id="MNZM01000035">
    <property type="protein sequence ID" value="OIP85158.1"/>
    <property type="molecule type" value="Genomic_DNA"/>
</dbReference>
<sequence>MIKKLAVFLDSDVIISSLISNKGAAFSLINNKKITKCISNISLKEIRIVIKRLKLNLKNFKNILVNFKVIQIKNDLDDIKSKYHKFVFDKNDAHVVCGAKESSVNFLITYNIKHFKKDIIKQNLKIITLTPALFLQYLRSL</sequence>
<dbReference type="Proteomes" id="UP000183758">
    <property type="component" value="Unassembled WGS sequence"/>
</dbReference>
<proteinExistence type="predicted"/>
<gene>
    <name evidence="2" type="ORF">AUK04_01540</name>
</gene>
<evidence type="ECO:0000313" key="2">
    <source>
        <dbReference type="EMBL" id="OIP85158.1"/>
    </source>
</evidence>
<dbReference type="SUPFAM" id="SSF88723">
    <property type="entry name" value="PIN domain-like"/>
    <property type="match status" value="1"/>
</dbReference>
<organism evidence="2 3">
    <name type="scientific">Candidatus Roizmanbacteria bacterium CG2_30_33_16</name>
    <dbReference type="NCBI Taxonomy" id="1805340"/>
    <lineage>
        <taxon>Bacteria</taxon>
        <taxon>Candidatus Roizmaniibacteriota</taxon>
    </lineage>
</organism>